<name>A0A0N4SWR0_BRUPA</name>
<gene>
    <name evidence="1" type="ORF">BPAG_LOCUS81</name>
</gene>
<dbReference type="WBParaSite" id="BPAG_0000008001-mRNA-1">
    <property type="protein sequence ID" value="BPAG_0000008001-mRNA-1"/>
    <property type="gene ID" value="BPAG_0000008001"/>
</dbReference>
<evidence type="ECO:0000313" key="2">
    <source>
        <dbReference type="Proteomes" id="UP000278627"/>
    </source>
</evidence>
<evidence type="ECO:0000313" key="3">
    <source>
        <dbReference type="WBParaSite" id="BPAG_0000008001-mRNA-1"/>
    </source>
</evidence>
<evidence type="ECO:0000313" key="1">
    <source>
        <dbReference type="EMBL" id="VDN81267.1"/>
    </source>
</evidence>
<protein>
    <submittedName>
        <fullName evidence="1 3">Uncharacterized protein</fullName>
    </submittedName>
</protein>
<dbReference type="EMBL" id="UZAD01000003">
    <property type="protein sequence ID" value="VDN81267.1"/>
    <property type="molecule type" value="Genomic_DNA"/>
</dbReference>
<organism evidence="3">
    <name type="scientific">Brugia pahangi</name>
    <name type="common">Filarial nematode worm</name>
    <dbReference type="NCBI Taxonomy" id="6280"/>
    <lineage>
        <taxon>Eukaryota</taxon>
        <taxon>Metazoa</taxon>
        <taxon>Ecdysozoa</taxon>
        <taxon>Nematoda</taxon>
        <taxon>Chromadorea</taxon>
        <taxon>Rhabditida</taxon>
        <taxon>Spirurina</taxon>
        <taxon>Spiruromorpha</taxon>
        <taxon>Filarioidea</taxon>
        <taxon>Onchocercidae</taxon>
        <taxon>Brugia</taxon>
    </lineage>
</organism>
<dbReference type="AlphaFoldDB" id="A0A0N4SWR0"/>
<reference evidence="3" key="1">
    <citation type="submission" date="2017-02" db="UniProtKB">
        <authorList>
            <consortium name="WormBaseParasite"/>
        </authorList>
    </citation>
    <scope>IDENTIFICATION</scope>
</reference>
<accession>A0A0N4SWR0</accession>
<sequence>MVARNVLFLPETEFTVPSVCEPIPSLIALGGVIPSPLRPRLSRTTHQPVLLTLDNKTLRHSPASPFLLIHPFITHHPAAIISVTRHAASLHCERRKVEWSRVGGIPGRPILSKSSTVNLLAADQFFFKCAFVPCRNKAISVVMLYLYISLWPQHLSSNNR</sequence>
<reference evidence="1 2" key="2">
    <citation type="submission" date="2018-11" db="EMBL/GenBank/DDBJ databases">
        <authorList>
            <consortium name="Pathogen Informatics"/>
        </authorList>
    </citation>
    <scope>NUCLEOTIDE SEQUENCE [LARGE SCALE GENOMIC DNA]</scope>
</reference>
<keyword evidence="2" id="KW-1185">Reference proteome</keyword>
<dbReference type="Proteomes" id="UP000278627">
    <property type="component" value="Unassembled WGS sequence"/>
</dbReference>
<proteinExistence type="predicted"/>